<dbReference type="GO" id="GO:0003677">
    <property type="term" value="F:DNA binding"/>
    <property type="evidence" value="ECO:0007669"/>
    <property type="project" value="UniProtKB-KW"/>
</dbReference>
<evidence type="ECO:0000256" key="3">
    <source>
        <dbReference type="ARBA" id="ARBA00023163"/>
    </source>
</evidence>
<dbReference type="PANTHER" id="PTHR31719">
    <property type="entry name" value="NAC TRANSCRIPTION FACTOR 56"/>
    <property type="match status" value="1"/>
</dbReference>
<evidence type="ECO:0000313" key="7">
    <source>
        <dbReference type="Proteomes" id="UP000030645"/>
    </source>
</evidence>
<dbReference type="Gene3D" id="2.170.150.80">
    <property type="entry name" value="NAC domain"/>
    <property type="match status" value="1"/>
</dbReference>
<keyword evidence="1" id="KW-0805">Transcription regulation</keyword>
<dbReference type="PROSITE" id="PS51005">
    <property type="entry name" value="NAC"/>
    <property type="match status" value="1"/>
</dbReference>
<name>W9RN36_9ROSA</name>
<dbReference type="InterPro" id="IPR003441">
    <property type="entry name" value="NAC-dom"/>
</dbReference>
<dbReference type="Proteomes" id="UP000030645">
    <property type="component" value="Unassembled WGS sequence"/>
</dbReference>
<dbReference type="STRING" id="981085.W9RN36"/>
<reference evidence="7" key="1">
    <citation type="submission" date="2013-01" db="EMBL/GenBank/DDBJ databases">
        <title>Draft Genome Sequence of a Mulberry Tree, Morus notabilis C.K. Schneid.</title>
        <authorList>
            <person name="He N."/>
            <person name="Zhao S."/>
        </authorList>
    </citation>
    <scope>NUCLEOTIDE SEQUENCE</scope>
</reference>
<dbReference type="SUPFAM" id="SSF101941">
    <property type="entry name" value="NAC domain"/>
    <property type="match status" value="1"/>
</dbReference>
<dbReference type="EMBL" id="KE345290">
    <property type="protein sequence ID" value="EXB98551.1"/>
    <property type="molecule type" value="Genomic_DNA"/>
</dbReference>
<proteinExistence type="predicted"/>
<evidence type="ECO:0000256" key="4">
    <source>
        <dbReference type="ARBA" id="ARBA00023242"/>
    </source>
</evidence>
<keyword evidence="4" id="KW-0539">Nucleus</keyword>
<dbReference type="OrthoDB" id="1921961at2759"/>
<feature type="domain" description="NAC" evidence="5">
    <location>
        <begin position="18"/>
        <end position="172"/>
    </location>
</feature>
<protein>
    <submittedName>
        <fullName evidence="6">NAC domain-containing protein 68</fullName>
    </submittedName>
</protein>
<dbReference type="AlphaFoldDB" id="W9RN36"/>
<dbReference type="PANTHER" id="PTHR31719:SF157">
    <property type="entry name" value="NAC TRANSCRIPTION FACTOR-LIKE PROTEIN"/>
    <property type="match status" value="1"/>
</dbReference>
<accession>W9RN36</accession>
<evidence type="ECO:0000259" key="5">
    <source>
        <dbReference type="PROSITE" id="PS51005"/>
    </source>
</evidence>
<gene>
    <name evidence="6" type="ORF">L484_014393</name>
</gene>
<evidence type="ECO:0000256" key="2">
    <source>
        <dbReference type="ARBA" id="ARBA00023125"/>
    </source>
</evidence>
<evidence type="ECO:0000256" key="1">
    <source>
        <dbReference type="ARBA" id="ARBA00023015"/>
    </source>
</evidence>
<dbReference type="eggNOG" id="ENOG502QV9E">
    <property type="taxonomic scope" value="Eukaryota"/>
</dbReference>
<keyword evidence="2" id="KW-0238">DNA-binding</keyword>
<keyword evidence="3" id="KW-0804">Transcription</keyword>
<keyword evidence="7" id="KW-1185">Reference proteome</keyword>
<dbReference type="KEGG" id="mnt:21397536"/>
<sequence>MEKYLSVNSPTTSQHFHFPAGFRFHPSDEELIVHYLKNKVASRPLPASVAVEIDLYKYNPWELPKKALFGEGEWYFFSPRDRKYPKGERPNRAAGLGYWKATGSDQPIFSSFGSKQIGVKKSLVFYAGRPQKGTKTDWYMNEYRLLDSSIKPPNLKGSMRLDDWVLCRVRCKGDMTKNTGDNIQDSHSTKFLCSQPNVEKTRLARANRDMISDYISKDCLLLAWILSGQPLPPVDTNLSNVNFEGSENGNSLNDYGRLNSHIVSPTDNNLSLLNCIISKEQQCIGSKSEYENSLSSKTLAESDIYEYFHKQSRYNIINSDCPMDSIGKFQELNELALTGRYSQ</sequence>
<dbReference type="GO" id="GO:0006355">
    <property type="term" value="P:regulation of DNA-templated transcription"/>
    <property type="evidence" value="ECO:0007669"/>
    <property type="project" value="InterPro"/>
</dbReference>
<organism evidence="6 7">
    <name type="scientific">Morus notabilis</name>
    <dbReference type="NCBI Taxonomy" id="981085"/>
    <lineage>
        <taxon>Eukaryota</taxon>
        <taxon>Viridiplantae</taxon>
        <taxon>Streptophyta</taxon>
        <taxon>Embryophyta</taxon>
        <taxon>Tracheophyta</taxon>
        <taxon>Spermatophyta</taxon>
        <taxon>Magnoliopsida</taxon>
        <taxon>eudicotyledons</taxon>
        <taxon>Gunneridae</taxon>
        <taxon>Pentapetalae</taxon>
        <taxon>rosids</taxon>
        <taxon>fabids</taxon>
        <taxon>Rosales</taxon>
        <taxon>Moraceae</taxon>
        <taxon>Moreae</taxon>
        <taxon>Morus</taxon>
    </lineage>
</organism>
<dbReference type="InterPro" id="IPR036093">
    <property type="entry name" value="NAC_dom_sf"/>
</dbReference>
<evidence type="ECO:0000313" key="6">
    <source>
        <dbReference type="EMBL" id="EXB98551.1"/>
    </source>
</evidence>
<dbReference type="Pfam" id="PF02365">
    <property type="entry name" value="NAM"/>
    <property type="match status" value="1"/>
</dbReference>